<evidence type="ECO:0000256" key="1">
    <source>
        <dbReference type="ARBA" id="ARBA00008791"/>
    </source>
</evidence>
<evidence type="ECO:0000313" key="4">
    <source>
        <dbReference type="Proteomes" id="UP000030664"/>
    </source>
</evidence>
<protein>
    <submittedName>
        <fullName evidence="3">Universal stress protein UspA</fullName>
    </submittedName>
</protein>
<dbReference type="PANTHER" id="PTHR46553:SF3">
    <property type="entry name" value="ADENINE NUCLEOTIDE ALPHA HYDROLASES-LIKE SUPERFAMILY PROTEIN"/>
    <property type="match status" value="1"/>
</dbReference>
<feature type="domain" description="UspA" evidence="2">
    <location>
        <begin position="8"/>
        <end position="143"/>
    </location>
</feature>
<dbReference type="SUPFAM" id="SSF52402">
    <property type="entry name" value="Adenine nucleotide alpha hydrolases-like"/>
    <property type="match status" value="2"/>
</dbReference>
<accession>A0A0B0DCW1</accession>
<reference evidence="3 4" key="1">
    <citation type="submission" date="2014-09" db="EMBL/GenBank/DDBJ databases">
        <title>High-quality draft genome sequence of Kocuria marina SO9-6, an actinobacterium isolated from a copper mine.</title>
        <authorList>
            <person name="Castro D.B."/>
            <person name="Pereira L.B."/>
            <person name="Silva M.V."/>
            <person name="Silva B.P."/>
            <person name="Zanardi B.R."/>
            <person name="Carlos C."/>
            <person name="Belgini D.R."/>
            <person name="Limache E.G."/>
            <person name="Lacerda G.V."/>
            <person name="Nery M.B."/>
            <person name="Gomes M.B."/>
            <person name="Souza S."/>
            <person name="Silva T.M."/>
            <person name="Rodrigues V.D."/>
            <person name="Paulino L.C."/>
            <person name="Vicentini R."/>
            <person name="Ferraz L.F."/>
            <person name="Ottoboni L.M."/>
        </authorList>
    </citation>
    <scope>NUCLEOTIDE SEQUENCE [LARGE SCALE GENOMIC DNA]</scope>
    <source>
        <strain evidence="3 4">SO9-6</strain>
    </source>
</reference>
<evidence type="ECO:0000313" key="3">
    <source>
        <dbReference type="EMBL" id="KHE75263.1"/>
    </source>
</evidence>
<dbReference type="AlphaFoldDB" id="A0A0B0DCW1"/>
<comment type="similarity">
    <text evidence="1">Belongs to the universal stress protein A family.</text>
</comment>
<proteinExistence type="inferred from homology"/>
<dbReference type="PRINTS" id="PR01438">
    <property type="entry name" value="UNVRSLSTRESS"/>
</dbReference>
<organism evidence="3 4">
    <name type="scientific">Kocuria marina</name>
    <dbReference type="NCBI Taxonomy" id="223184"/>
    <lineage>
        <taxon>Bacteria</taxon>
        <taxon>Bacillati</taxon>
        <taxon>Actinomycetota</taxon>
        <taxon>Actinomycetes</taxon>
        <taxon>Micrococcales</taxon>
        <taxon>Micrococcaceae</taxon>
        <taxon>Kocuria</taxon>
    </lineage>
</organism>
<evidence type="ECO:0000259" key="2">
    <source>
        <dbReference type="Pfam" id="PF00582"/>
    </source>
</evidence>
<dbReference type="EMBL" id="JROM01000011">
    <property type="protein sequence ID" value="KHE75263.1"/>
    <property type="molecule type" value="Genomic_DNA"/>
</dbReference>
<dbReference type="eggNOG" id="COG0589">
    <property type="taxonomic scope" value="Bacteria"/>
</dbReference>
<dbReference type="Pfam" id="PF00582">
    <property type="entry name" value="Usp"/>
    <property type="match status" value="2"/>
</dbReference>
<comment type="caution">
    <text evidence="3">The sequence shown here is derived from an EMBL/GenBank/DDBJ whole genome shotgun (WGS) entry which is preliminary data.</text>
</comment>
<dbReference type="PANTHER" id="PTHR46553">
    <property type="entry name" value="ADENINE NUCLEOTIDE ALPHA HYDROLASES-LIKE SUPERFAMILY PROTEIN"/>
    <property type="match status" value="1"/>
</dbReference>
<name>A0A0B0DCW1_9MICC</name>
<feature type="domain" description="UspA" evidence="2">
    <location>
        <begin position="166"/>
        <end position="300"/>
    </location>
</feature>
<dbReference type="Gene3D" id="3.40.50.620">
    <property type="entry name" value="HUPs"/>
    <property type="match status" value="2"/>
</dbReference>
<dbReference type="InterPro" id="IPR006015">
    <property type="entry name" value="Universal_stress_UspA"/>
</dbReference>
<dbReference type="InterPro" id="IPR014729">
    <property type="entry name" value="Rossmann-like_a/b/a_fold"/>
</dbReference>
<dbReference type="Proteomes" id="UP000030664">
    <property type="component" value="Unassembled WGS sequence"/>
</dbReference>
<gene>
    <name evidence="3" type="ORF">AS25_02360</name>
</gene>
<dbReference type="InterPro" id="IPR006016">
    <property type="entry name" value="UspA"/>
</dbReference>
<sequence>MDTRTAEIVVGVDGSEQSMGALHWAAREARRRGAPLHVVTAYSVPMFGGSTFDVGYAAFDDTAMNRAVEDLVGEARRRVAELDVDVRSTVQAGDPSGVLLELSEDAQLLVLGSRGRGGLIGRLLGSVSTAVPAHAHCPVGIVPLQWGREYQLHENVSRRQSFVDGVTVGSDGSEQASSAMLWAAEEAEQLGVPLTVVCAAPSDSGSSAWLPSPVDFDNLRGEIQAAIDASVRWLRGHFPNVDITGELVDGSPIQVLVERSAQNQLVVTGTRGRGGFAGMLLGSTSQGVLHNSAGPAMIVPCIRDPRLSDRPDVAI</sequence>
<dbReference type="RefSeq" id="WP_035960902.1">
    <property type="nucleotide sequence ID" value="NZ_JAQDPS010000017.1"/>
</dbReference>